<dbReference type="Proteomes" id="UP001149822">
    <property type="component" value="Unassembled WGS sequence"/>
</dbReference>
<evidence type="ECO:0000313" key="5">
    <source>
        <dbReference type="Proteomes" id="UP001149822"/>
    </source>
</evidence>
<dbReference type="InterPro" id="IPR005183">
    <property type="entry name" value="DUF305_CopM-like"/>
</dbReference>
<reference evidence="4" key="1">
    <citation type="submission" date="2022-12" db="EMBL/GenBank/DDBJ databases">
        <title>Paracoccus sp. EF6 isolated from a lake water.</title>
        <authorList>
            <person name="Liu H."/>
        </authorList>
    </citation>
    <scope>NUCLEOTIDE SEQUENCE</scope>
    <source>
        <strain evidence="4">EF6</strain>
    </source>
</reference>
<evidence type="ECO:0000259" key="3">
    <source>
        <dbReference type="Pfam" id="PF03713"/>
    </source>
</evidence>
<evidence type="ECO:0000256" key="1">
    <source>
        <dbReference type="SAM" id="MobiDB-lite"/>
    </source>
</evidence>
<feature type="region of interest" description="Disordered" evidence="1">
    <location>
        <begin position="25"/>
        <end position="46"/>
    </location>
</feature>
<proteinExistence type="predicted"/>
<feature type="domain" description="DUF305" evidence="3">
    <location>
        <begin position="65"/>
        <end position="160"/>
    </location>
</feature>
<gene>
    <name evidence="4" type="ORF">OU682_16320</name>
</gene>
<protein>
    <submittedName>
        <fullName evidence="4">DUF305 domain-containing protein</fullName>
    </submittedName>
</protein>
<feature type="compositionally biased region" description="Basic and acidic residues" evidence="1">
    <location>
        <begin position="25"/>
        <end position="37"/>
    </location>
</feature>
<comment type="caution">
    <text evidence="4">The sequence shown here is derived from an EMBL/GenBank/DDBJ whole genome shotgun (WGS) entry which is preliminary data.</text>
</comment>
<evidence type="ECO:0000256" key="2">
    <source>
        <dbReference type="SAM" id="SignalP"/>
    </source>
</evidence>
<dbReference type="Pfam" id="PF03713">
    <property type="entry name" value="DUF305"/>
    <property type="match status" value="1"/>
</dbReference>
<name>A0ABT4J7S5_9RHOB</name>
<dbReference type="PANTHER" id="PTHR36933:SF1">
    <property type="entry name" value="SLL0788 PROTEIN"/>
    <property type="match status" value="1"/>
</dbReference>
<evidence type="ECO:0000313" key="4">
    <source>
        <dbReference type="EMBL" id="MCZ0963183.1"/>
    </source>
</evidence>
<feature type="signal peptide" evidence="2">
    <location>
        <begin position="1"/>
        <end position="21"/>
    </location>
</feature>
<feature type="chain" id="PRO_5047491129" evidence="2">
    <location>
        <begin position="22"/>
        <end position="168"/>
    </location>
</feature>
<dbReference type="RefSeq" id="WP_268943251.1">
    <property type="nucleotide sequence ID" value="NZ_JAPTYD010000030.1"/>
</dbReference>
<organism evidence="4 5">
    <name type="scientific">Paracoccus benzoatiresistens</name>
    <dbReference type="NCBI Taxonomy" id="2997341"/>
    <lineage>
        <taxon>Bacteria</taxon>
        <taxon>Pseudomonadati</taxon>
        <taxon>Pseudomonadota</taxon>
        <taxon>Alphaproteobacteria</taxon>
        <taxon>Rhodobacterales</taxon>
        <taxon>Paracoccaceae</taxon>
        <taxon>Paracoccus</taxon>
    </lineage>
</organism>
<dbReference type="PANTHER" id="PTHR36933">
    <property type="entry name" value="SLL0788 PROTEIN"/>
    <property type="match status" value="1"/>
</dbReference>
<accession>A0ABT4J7S5</accession>
<dbReference type="EMBL" id="JAPTYD010000030">
    <property type="protein sequence ID" value="MCZ0963183.1"/>
    <property type="molecule type" value="Genomic_DNA"/>
</dbReference>
<keyword evidence="5" id="KW-1185">Reference proteome</keyword>
<dbReference type="Gene3D" id="1.20.1260.10">
    <property type="match status" value="1"/>
</dbReference>
<sequence>MRKFEIAAILAAFLAVPAAFAQDSATDRPAGRPDHARGPHAQTADLSVLPQGCRDAIQQSGMGGMMGGMDMPAMMGGMGGMDEAQKAYMQTMMKMNMPMMAAHSIKDPDLAFHCGMIAHHTGAIAMAEIELKYGNDEQSKAMAQKIIDAQGPEIEEMTAWVEKNAGQQ</sequence>
<keyword evidence="2" id="KW-0732">Signal</keyword>
<dbReference type="InterPro" id="IPR012347">
    <property type="entry name" value="Ferritin-like"/>
</dbReference>